<dbReference type="AlphaFoldDB" id="A0A5C4U477"/>
<accession>A0A5C4U477</accession>
<sequence>MGLIILSIWAIYLALFDATFKRLPNGLTLPPAIASVVCLGLWDVPTLLWSLVWPVLYLVVGLTLDGIGGGDLKLSVSLGALMSAIGGMWAVLGAIVLASVTSLGLLLHKGHGPHGPSMLLATAIVMLWNVHS</sequence>
<name>A0A5C4U477_9CORY</name>
<dbReference type="RefSeq" id="WP_139465485.1">
    <property type="nucleotide sequence ID" value="NZ_VDHJ01000006.1"/>
</dbReference>
<evidence type="ECO:0000256" key="1">
    <source>
        <dbReference type="SAM" id="Phobius"/>
    </source>
</evidence>
<dbReference type="OrthoDB" id="4428077at2"/>
<proteinExistence type="predicted"/>
<reference evidence="3 4" key="1">
    <citation type="submission" date="2019-06" db="EMBL/GenBank/DDBJ databases">
        <authorList>
            <person name="Li J."/>
        </authorList>
    </citation>
    <scope>NUCLEOTIDE SEQUENCE [LARGE SCALE GENOMIC DNA]</scope>
    <source>
        <strain evidence="3 4">LMG 28165</strain>
    </source>
</reference>
<dbReference type="GO" id="GO:0016020">
    <property type="term" value="C:membrane"/>
    <property type="evidence" value="ECO:0007669"/>
    <property type="project" value="InterPro"/>
</dbReference>
<keyword evidence="1" id="KW-0472">Membrane</keyword>
<gene>
    <name evidence="3" type="ORF">FHE74_05390</name>
</gene>
<feature type="domain" description="Prepilin type IV endopeptidase peptidase" evidence="2">
    <location>
        <begin position="4"/>
        <end position="101"/>
    </location>
</feature>
<dbReference type="Proteomes" id="UP000312032">
    <property type="component" value="Unassembled WGS sequence"/>
</dbReference>
<keyword evidence="4" id="KW-1185">Reference proteome</keyword>
<dbReference type="GO" id="GO:0004190">
    <property type="term" value="F:aspartic-type endopeptidase activity"/>
    <property type="evidence" value="ECO:0007669"/>
    <property type="project" value="InterPro"/>
</dbReference>
<evidence type="ECO:0000313" key="4">
    <source>
        <dbReference type="Proteomes" id="UP000312032"/>
    </source>
</evidence>
<keyword evidence="1" id="KW-0812">Transmembrane</keyword>
<feature type="transmembrane region" description="Helical" evidence="1">
    <location>
        <begin position="44"/>
        <end position="64"/>
    </location>
</feature>
<keyword evidence="1" id="KW-1133">Transmembrane helix</keyword>
<dbReference type="EMBL" id="VDHJ01000006">
    <property type="protein sequence ID" value="TNL97770.1"/>
    <property type="molecule type" value="Genomic_DNA"/>
</dbReference>
<feature type="transmembrane region" description="Helical" evidence="1">
    <location>
        <begin position="113"/>
        <end position="130"/>
    </location>
</feature>
<evidence type="ECO:0000259" key="2">
    <source>
        <dbReference type="Pfam" id="PF01478"/>
    </source>
</evidence>
<protein>
    <submittedName>
        <fullName evidence="3">Prepilin peptidase</fullName>
    </submittedName>
</protein>
<feature type="transmembrane region" description="Helical" evidence="1">
    <location>
        <begin position="76"/>
        <end position="107"/>
    </location>
</feature>
<dbReference type="Pfam" id="PF01478">
    <property type="entry name" value="Peptidase_A24"/>
    <property type="match status" value="1"/>
</dbReference>
<comment type="caution">
    <text evidence="3">The sequence shown here is derived from an EMBL/GenBank/DDBJ whole genome shotgun (WGS) entry which is preliminary data.</text>
</comment>
<dbReference type="Gene3D" id="1.20.120.1220">
    <property type="match status" value="1"/>
</dbReference>
<dbReference type="InterPro" id="IPR000045">
    <property type="entry name" value="Prepilin_IV_endopep_pep"/>
</dbReference>
<organism evidence="3 4">
    <name type="scientific">Corynebacterium tapiri</name>
    <dbReference type="NCBI Taxonomy" id="1448266"/>
    <lineage>
        <taxon>Bacteria</taxon>
        <taxon>Bacillati</taxon>
        <taxon>Actinomycetota</taxon>
        <taxon>Actinomycetes</taxon>
        <taxon>Mycobacteriales</taxon>
        <taxon>Corynebacteriaceae</taxon>
        <taxon>Corynebacterium</taxon>
    </lineage>
</organism>
<evidence type="ECO:0000313" key="3">
    <source>
        <dbReference type="EMBL" id="TNL97770.1"/>
    </source>
</evidence>